<evidence type="ECO:0000256" key="2">
    <source>
        <dbReference type="ARBA" id="ARBA00022692"/>
    </source>
</evidence>
<keyword evidence="3 6" id="KW-1133">Transmembrane helix</keyword>
<keyword evidence="5" id="KW-0325">Glycoprotein</keyword>
<dbReference type="OrthoDB" id="429851at2759"/>
<dbReference type="PANTHER" id="PTHR45951">
    <property type="entry name" value="PROTEIN DISPATCHED-RELATED"/>
    <property type="match status" value="1"/>
</dbReference>
<dbReference type="InterPro" id="IPR052081">
    <property type="entry name" value="Dispatched_Hh_regulator"/>
</dbReference>
<gene>
    <name evidence="7" type="ORF">DGYR_LOCUS14005</name>
</gene>
<dbReference type="GO" id="GO:0022857">
    <property type="term" value="F:transmembrane transporter activity"/>
    <property type="evidence" value="ECO:0007669"/>
    <property type="project" value="TreeGrafter"/>
</dbReference>
<dbReference type="EMBL" id="CAJFCJ010000081">
    <property type="protein sequence ID" value="CAD5126777.1"/>
    <property type="molecule type" value="Genomic_DNA"/>
</dbReference>
<dbReference type="PANTHER" id="PTHR45951:SF7">
    <property type="entry name" value="SSD DOMAIN-CONTAINING PROTEIN"/>
    <property type="match status" value="1"/>
</dbReference>
<evidence type="ECO:0000256" key="6">
    <source>
        <dbReference type="SAM" id="Phobius"/>
    </source>
</evidence>
<organism evidence="7 8">
    <name type="scientific">Dimorphilus gyrociliatus</name>
    <dbReference type="NCBI Taxonomy" id="2664684"/>
    <lineage>
        <taxon>Eukaryota</taxon>
        <taxon>Metazoa</taxon>
        <taxon>Spiralia</taxon>
        <taxon>Lophotrochozoa</taxon>
        <taxon>Annelida</taxon>
        <taxon>Polychaeta</taxon>
        <taxon>Polychaeta incertae sedis</taxon>
        <taxon>Dinophilidae</taxon>
        <taxon>Dimorphilus</taxon>
    </lineage>
</organism>
<evidence type="ECO:0000313" key="8">
    <source>
        <dbReference type="Proteomes" id="UP000549394"/>
    </source>
</evidence>
<dbReference type="Gene3D" id="1.20.1640.10">
    <property type="entry name" value="Multidrug efflux transporter AcrB transmembrane domain"/>
    <property type="match status" value="1"/>
</dbReference>
<evidence type="ECO:0000256" key="5">
    <source>
        <dbReference type="ARBA" id="ARBA00023180"/>
    </source>
</evidence>
<proteinExistence type="predicted"/>
<dbReference type="SUPFAM" id="SSF82866">
    <property type="entry name" value="Multidrug efflux transporter AcrB transmembrane domain"/>
    <property type="match status" value="1"/>
</dbReference>
<evidence type="ECO:0000256" key="1">
    <source>
        <dbReference type="ARBA" id="ARBA00004141"/>
    </source>
</evidence>
<dbReference type="Proteomes" id="UP000549394">
    <property type="component" value="Unassembled WGS sequence"/>
</dbReference>
<comment type="subcellular location">
    <subcellularLocation>
        <location evidence="1">Membrane</location>
        <topology evidence="1">Multi-pass membrane protein</topology>
    </subcellularLocation>
</comment>
<dbReference type="GO" id="GO:0016020">
    <property type="term" value="C:membrane"/>
    <property type="evidence" value="ECO:0007669"/>
    <property type="project" value="UniProtKB-SubCell"/>
</dbReference>
<sequence length="170" mass="19048">MGTISPSMETIVYGTKLKDAAIVVFTTIERNRIGYTKGLEIRDKWENFINEQRLLAVDYIVHLAEGYSRSVYGSREERVKDMLTQVGISVLPGAITLGASFFLLLEDLLFFVEFGAFMFATIGFSILWALGFFSTILAMFGPQNSFGSLKSLNLWIGKKFKGKQYAISAK</sequence>
<keyword evidence="4 6" id="KW-0472">Membrane</keyword>
<keyword evidence="2 6" id="KW-0812">Transmembrane</keyword>
<reference evidence="7 8" key="1">
    <citation type="submission" date="2020-08" db="EMBL/GenBank/DDBJ databases">
        <authorList>
            <person name="Hejnol A."/>
        </authorList>
    </citation>
    <scope>NUCLEOTIDE SEQUENCE [LARGE SCALE GENOMIC DNA]</scope>
</reference>
<comment type="caution">
    <text evidence="7">The sequence shown here is derived from an EMBL/GenBank/DDBJ whole genome shotgun (WGS) entry which is preliminary data.</text>
</comment>
<name>A0A7I8WEZ3_9ANNE</name>
<feature type="transmembrane region" description="Helical" evidence="6">
    <location>
        <begin position="82"/>
        <end position="105"/>
    </location>
</feature>
<protein>
    <submittedName>
        <fullName evidence="7">DgyrCDS14822</fullName>
    </submittedName>
</protein>
<evidence type="ECO:0000256" key="4">
    <source>
        <dbReference type="ARBA" id="ARBA00023136"/>
    </source>
</evidence>
<accession>A0A7I8WEZ3</accession>
<evidence type="ECO:0000313" key="7">
    <source>
        <dbReference type="EMBL" id="CAD5126777.1"/>
    </source>
</evidence>
<keyword evidence="8" id="KW-1185">Reference proteome</keyword>
<feature type="transmembrane region" description="Helical" evidence="6">
    <location>
        <begin position="117"/>
        <end position="140"/>
    </location>
</feature>
<evidence type="ECO:0000256" key="3">
    <source>
        <dbReference type="ARBA" id="ARBA00022989"/>
    </source>
</evidence>
<dbReference type="AlphaFoldDB" id="A0A7I8WEZ3"/>